<dbReference type="InterPro" id="IPR027417">
    <property type="entry name" value="P-loop_NTPase"/>
</dbReference>
<dbReference type="AlphaFoldDB" id="A0A0J8UH08"/>
<reference evidence="2" key="1">
    <citation type="journal article" date="2010" name="Genome Res.">
        <title>Population genomic sequencing of Coccidioides fungi reveals recent hybridization and transposon control.</title>
        <authorList>
            <person name="Neafsey D.E."/>
            <person name="Barker B.M."/>
            <person name="Sharpton T.J."/>
            <person name="Stajich J.E."/>
            <person name="Park D.J."/>
            <person name="Whiston E."/>
            <person name="Hung C.-Y."/>
            <person name="McMahan C."/>
            <person name="White J."/>
            <person name="Sykes S."/>
            <person name="Heiman D."/>
            <person name="Young S."/>
            <person name="Zeng Q."/>
            <person name="Abouelleil A."/>
            <person name="Aftuck L."/>
            <person name="Bessette D."/>
            <person name="Brown A."/>
            <person name="FitzGerald M."/>
            <person name="Lui A."/>
            <person name="Macdonald J.P."/>
            <person name="Priest M."/>
            <person name="Orbach M.J."/>
            <person name="Galgiani J.N."/>
            <person name="Kirkland T.N."/>
            <person name="Cole G.T."/>
            <person name="Birren B.W."/>
            <person name="Henn M.R."/>
            <person name="Taylor J.W."/>
            <person name="Rounsley S.D."/>
        </authorList>
    </citation>
    <scope>NUCLEOTIDE SEQUENCE [LARGE SCALE GENOMIC DNA]</scope>
    <source>
        <strain evidence="2">H538.4</strain>
    </source>
</reference>
<gene>
    <name evidence="1" type="ORF">CIHG_04492</name>
</gene>
<evidence type="ECO:0000313" key="1">
    <source>
        <dbReference type="EMBL" id="KMU86703.1"/>
    </source>
</evidence>
<organism evidence="1 2">
    <name type="scientific">Coccidioides immitis H538.4</name>
    <dbReference type="NCBI Taxonomy" id="396776"/>
    <lineage>
        <taxon>Eukaryota</taxon>
        <taxon>Fungi</taxon>
        <taxon>Dikarya</taxon>
        <taxon>Ascomycota</taxon>
        <taxon>Pezizomycotina</taxon>
        <taxon>Eurotiomycetes</taxon>
        <taxon>Eurotiomycetidae</taxon>
        <taxon>Onygenales</taxon>
        <taxon>Onygenaceae</taxon>
        <taxon>Coccidioides</taxon>
    </lineage>
</organism>
<name>A0A0J8UH08_COCIT</name>
<dbReference type="Proteomes" id="UP000054563">
    <property type="component" value="Unassembled WGS sequence"/>
</dbReference>
<proteinExistence type="predicted"/>
<dbReference type="EMBL" id="DS016994">
    <property type="protein sequence ID" value="KMU86703.1"/>
    <property type="molecule type" value="Genomic_DNA"/>
</dbReference>
<dbReference type="VEuPathDB" id="FungiDB:CIHG_04492"/>
<sequence>MGVAKAFIKTPETLFALEHMRDRYWHNMATRIQRAWRNYLRYRTECAIRIQRFWRRVTGGLEFIKLRDQGHKILGGRKERRRYSLVGSRRFLGDYLGISNAGDMGDVIKSSINISSKLFIPHNAHDFV</sequence>
<dbReference type="STRING" id="396776.A0A0J8UH08"/>
<dbReference type="SUPFAM" id="SSF52540">
    <property type="entry name" value="P-loop containing nucleoside triphosphate hydrolases"/>
    <property type="match status" value="1"/>
</dbReference>
<evidence type="ECO:0000313" key="2">
    <source>
        <dbReference type="Proteomes" id="UP000054563"/>
    </source>
</evidence>
<protein>
    <submittedName>
        <fullName evidence="1">Myosin IC heavy chain</fullName>
    </submittedName>
</protein>
<accession>A0A0J8UH08</accession>